<comment type="caution">
    <text evidence="2">The sequence shown here is derived from an EMBL/GenBank/DDBJ whole genome shotgun (WGS) entry which is preliminary data.</text>
</comment>
<dbReference type="STRING" id="1915074.SPHI_27110"/>
<dbReference type="InterPro" id="IPR051802">
    <property type="entry name" value="YfhM-like"/>
</dbReference>
<gene>
    <name evidence="2" type="ORF">SPHI_27110</name>
</gene>
<dbReference type="InterPro" id="IPR041246">
    <property type="entry name" value="Bact_MG10"/>
</dbReference>
<dbReference type="EMBL" id="MPSB01000016">
    <property type="protein sequence ID" value="ONF95081.1"/>
    <property type="molecule type" value="Genomic_DNA"/>
</dbReference>
<dbReference type="PANTHER" id="PTHR40094:SF1">
    <property type="entry name" value="UBIQUITIN DOMAIN-CONTAINING PROTEIN"/>
    <property type="match status" value="1"/>
</dbReference>
<dbReference type="PANTHER" id="PTHR40094">
    <property type="entry name" value="ALPHA-2-MACROGLOBULIN HOMOLOG"/>
    <property type="match status" value="1"/>
</dbReference>
<evidence type="ECO:0000313" key="2">
    <source>
        <dbReference type="EMBL" id="ONF95081.1"/>
    </source>
</evidence>
<evidence type="ECO:0000313" key="3">
    <source>
        <dbReference type="Proteomes" id="UP000188729"/>
    </source>
</evidence>
<feature type="domain" description="Bacterial alpha-2-macroglobulin MG10" evidence="1">
    <location>
        <begin position="2"/>
        <end position="120"/>
    </location>
</feature>
<evidence type="ECO:0000259" key="1">
    <source>
        <dbReference type="Pfam" id="PF17973"/>
    </source>
</evidence>
<sequence>MTRQVSVVQARTPGRLTRGDVLKVTIAVEASAERNWIVVNDPIPAGATIIGDLGGQSSMLQSGTGGEGVQPAYVERGRDAWRGYFAWVPRGKFTVSYTLRLNGAGRFNMPPSRVEAMYSPAIRAAVPNAPVVVAPQ</sequence>
<dbReference type="GO" id="GO:0004866">
    <property type="term" value="F:endopeptidase inhibitor activity"/>
    <property type="evidence" value="ECO:0007669"/>
    <property type="project" value="TreeGrafter"/>
</dbReference>
<dbReference type="AlphaFoldDB" id="A0A1V2EQX1"/>
<name>A0A1V2EQX1_9SPHN</name>
<proteinExistence type="predicted"/>
<organism evidence="2 3">
    <name type="scientific">Sphingomonas jeddahensis</name>
    <dbReference type="NCBI Taxonomy" id="1915074"/>
    <lineage>
        <taxon>Bacteria</taxon>
        <taxon>Pseudomonadati</taxon>
        <taxon>Pseudomonadota</taxon>
        <taxon>Alphaproteobacteria</taxon>
        <taxon>Sphingomonadales</taxon>
        <taxon>Sphingomonadaceae</taxon>
        <taxon>Sphingomonas</taxon>
    </lineage>
</organism>
<protein>
    <recommendedName>
        <fullName evidence="1">Bacterial alpha-2-macroglobulin MG10 domain-containing protein</fullName>
    </recommendedName>
</protein>
<dbReference type="Pfam" id="PF17973">
    <property type="entry name" value="bMG10"/>
    <property type="match status" value="1"/>
</dbReference>
<keyword evidence="3" id="KW-1185">Reference proteome</keyword>
<dbReference type="Proteomes" id="UP000188729">
    <property type="component" value="Unassembled WGS sequence"/>
</dbReference>
<accession>A0A1V2EQX1</accession>
<reference evidence="2 3" key="1">
    <citation type="submission" date="2016-11" db="EMBL/GenBank/DDBJ databases">
        <title>Genome sequence of Sphingomonas jeddahensis G39.</title>
        <authorList>
            <person name="Poehlein A."/>
            <person name="Wuebbeler J.H."/>
            <person name="Steinbuechel A."/>
            <person name="Daniel R."/>
        </authorList>
    </citation>
    <scope>NUCLEOTIDE SEQUENCE [LARGE SCALE GENOMIC DNA]</scope>
    <source>
        <strain evidence="2 3">G39</strain>
    </source>
</reference>